<keyword evidence="5" id="KW-1185">Reference proteome</keyword>
<dbReference type="FunFam" id="1.10.230.10:FF:000001">
    <property type="entry name" value="Citrate synthase"/>
    <property type="match status" value="1"/>
</dbReference>
<dbReference type="SUPFAM" id="SSF48256">
    <property type="entry name" value="Citrate synthase"/>
    <property type="match status" value="1"/>
</dbReference>
<evidence type="ECO:0000256" key="2">
    <source>
        <dbReference type="ARBA" id="ARBA00022679"/>
    </source>
</evidence>
<evidence type="ECO:0000256" key="1">
    <source>
        <dbReference type="ARBA" id="ARBA00010566"/>
    </source>
</evidence>
<dbReference type="NCBIfam" id="NF007128">
    <property type="entry name" value="PRK09569.1"/>
    <property type="match status" value="1"/>
</dbReference>
<evidence type="ECO:0000313" key="4">
    <source>
        <dbReference type="EMBL" id="EPY28060.1"/>
    </source>
</evidence>
<dbReference type="Pfam" id="PF00285">
    <property type="entry name" value="Citrate_synt"/>
    <property type="match status" value="1"/>
</dbReference>
<proteinExistence type="inferred from homology"/>
<protein>
    <recommendedName>
        <fullName evidence="3">Citrate synthase</fullName>
    </recommendedName>
</protein>
<sequence length="473" mass="52345">MRTARFAMLSRCSGLSLRCASTASPIVEELRAALVKKNAEDMVLIKDLKKNHDGDAIGASTVGAAYGGMRGITGLVYEPSLLDPVEGIRFRGLSIPECQEKLPKGTTGQEPLPEAMLWLLLTGEVPTAEQAKALNAELHRRADKEVISRAQKTVAALPKGTHPMTEFSAGVLALQTDSKFAQAYSDGVANKSNYWEYALEDSLNLISRSPHVAAMIYNRLRTGKVELAAESRPELDWASNFANMMGFQSEEFWDCMRLYLSIHVDHEGGNVSAHTTTLVASALSDPYLSFSAGLNGLAGPLHGLANQEVLKYLFGMQELCRADKVDFKDEATAEKALTKYTWNLLNSGRVVPGYGHAVLRKTDPRYTCQRDFCMRHFPDDELFQLVNTIYKIMPGILTEHGKTKNPYPNVDAHSGVLLQHYGMTEQVYYTVLFGVSRQIGVLSGVIWDRLQGRPLERPKSITTEALAKRFLKK</sequence>
<dbReference type="InterPro" id="IPR016142">
    <property type="entry name" value="Citrate_synth-like_lrg_a-sub"/>
</dbReference>
<dbReference type="Gene3D" id="1.10.580.10">
    <property type="entry name" value="Citrate Synthase, domain 1"/>
    <property type="match status" value="1"/>
</dbReference>
<organism evidence="4 5">
    <name type="scientific">Strigomonas culicis</name>
    <dbReference type="NCBI Taxonomy" id="28005"/>
    <lineage>
        <taxon>Eukaryota</taxon>
        <taxon>Discoba</taxon>
        <taxon>Euglenozoa</taxon>
        <taxon>Kinetoplastea</taxon>
        <taxon>Metakinetoplastina</taxon>
        <taxon>Trypanosomatida</taxon>
        <taxon>Trypanosomatidae</taxon>
        <taxon>Strigomonadinae</taxon>
        <taxon>Strigomonas</taxon>
    </lineage>
</organism>
<dbReference type="PROSITE" id="PS00480">
    <property type="entry name" value="CITRATE_SYNTHASE"/>
    <property type="match status" value="1"/>
</dbReference>
<evidence type="ECO:0000313" key="5">
    <source>
        <dbReference type="Proteomes" id="UP000015354"/>
    </source>
</evidence>
<dbReference type="GO" id="GO:0046912">
    <property type="term" value="F:acyltransferase activity, acyl groups converted into alkyl on transfer"/>
    <property type="evidence" value="ECO:0007669"/>
    <property type="project" value="InterPro"/>
</dbReference>
<dbReference type="EMBL" id="ATMH01005321">
    <property type="protein sequence ID" value="EPY28060.1"/>
    <property type="molecule type" value="Genomic_DNA"/>
</dbReference>
<dbReference type="GO" id="GO:0005975">
    <property type="term" value="P:carbohydrate metabolic process"/>
    <property type="evidence" value="ECO:0007669"/>
    <property type="project" value="TreeGrafter"/>
</dbReference>
<gene>
    <name evidence="4" type="ORF">STCU_05321</name>
</gene>
<dbReference type="PRINTS" id="PR00143">
    <property type="entry name" value="CITRTSNTHASE"/>
</dbReference>
<comment type="caution">
    <text evidence="4">The sequence shown here is derived from an EMBL/GenBank/DDBJ whole genome shotgun (WGS) entry which is preliminary data.</text>
</comment>
<keyword evidence="2 3" id="KW-0808">Transferase</keyword>
<dbReference type="InterPro" id="IPR019810">
    <property type="entry name" value="Citrate_synthase_AS"/>
</dbReference>
<dbReference type="PANTHER" id="PTHR11739">
    <property type="entry name" value="CITRATE SYNTHASE"/>
    <property type="match status" value="1"/>
</dbReference>
<dbReference type="InterPro" id="IPR016143">
    <property type="entry name" value="Citrate_synth-like_sm_a-sub"/>
</dbReference>
<comment type="similarity">
    <text evidence="1 3">Belongs to the citrate synthase family.</text>
</comment>
<dbReference type="CDD" id="cd06103">
    <property type="entry name" value="ScCS-like"/>
    <property type="match status" value="1"/>
</dbReference>
<dbReference type="PANTHER" id="PTHR11739:SF8">
    <property type="entry name" value="CITRATE SYNTHASE, MITOCHONDRIAL"/>
    <property type="match status" value="1"/>
</dbReference>
<dbReference type="Gene3D" id="1.10.230.10">
    <property type="entry name" value="Cytochrome P450-Terp, domain 2"/>
    <property type="match status" value="1"/>
</dbReference>
<dbReference type="GO" id="GO:0006099">
    <property type="term" value="P:tricarboxylic acid cycle"/>
    <property type="evidence" value="ECO:0007669"/>
    <property type="project" value="TreeGrafter"/>
</dbReference>
<reference evidence="4 5" key="1">
    <citation type="journal article" date="2013" name="PLoS ONE">
        <title>Predicting the Proteins of Angomonas deanei, Strigomonas culicis and Their Respective Endosymbionts Reveals New Aspects of the Trypanosomatidae Family.</title>
        <authorList>
            <person name="Motta M.C."/>
            <person name="Martins A.C."/>
            <person name="de Souza S.S."/>
            <person name="Catta-Preta C.M."/>
            <person name="Silva R."/>
            <person name="Klein C.C."/>
            <person name="de Almeida L.G."/>
            <person name="de Lima Cunha O."/>
            <person name="Ciapina L.P."/>
            <person name="Brocchi M."/>
            <person name="Colabardini A.C."/>
            <person name="de Araujo Lima B."/>
            <person name="Machado C.R."/>
            <person name="de Almeida Soares C.M."/>
            <person name="Probst C.M."/>
            <person name="de Menezes C.B."/>
            <person name="Thompson C.E."/>
            <person name="Bartholomeu D.C."/>
            <person name="Gradia D.F."/>
            <person name="Pavoni D.P."/>
            <person name="Grisard E.C."/>
            <person name="Fantinatti-Garboggini F."/>
            <person name="Marchini F.K."/>
            <person name="Rodrigues-Luiz G.F."/>
            <person name="Wagner G."/>
            <person name="Goldman G.H."/>
            <person name="Fietto J.L."/>
            <person name="Elias M.C."/>
            <person name="Goldman M.H."/>
            <person name="Sagot M.F."/>
            <person name="Pereira M."/>
            <person name="Stoco P.H."/>
            <person name="de Mendonca-Neto R.P."/>
            <person name="Teixeira S.M."/>
            <person name="Maciel T.E."/>
            <person name="de Oliveira Mendes T.A."/>
            <person name="Urmenyi T.P."/>
            <person name="de Souza W."/>
            <person name="Schenkman S."/>
            <person name="de Vasconcelos A.T."/>
        </authorList>
    </citation>
    <scope>NUCLEOTIDE SEQUENCE [LARGE SCALE GENOMIC DNA]</scope>
</reference>
<dbReference type="OrthoDB" id="8017587at2759"/>
<accession>S9VWV6</accession>
<name>S9VWV6_9TRYP</name>
<evidence type="ECO:0000256" key="3">
    <source>
        <dbReference type="RuleBase" id="RU000441"/>
    </source>
</evidence>
<dbReference type="InterPro" id="IPR002020">
    <property type="entry name" value="Citrate_synthase"/>
</dbReference>
<dbReference type="GO" id="GO:0005759">
    <property type="term" value="C:mitochondrial matrix"/>
    <property type="evidence" value="ECO:0007669"/>
    <property type="project" value="TreeGrafter"/>
</dbReference>
<dbReference type="AlphaFoldDB" id="S9VWV6"/>
<dbReference type="InterPro" id="IPR036969">
    <property type="entry name" value="Citrate_synthase_sf"/>
</dbReference>
<dbReference type="Proteomes" id="UP000015354">
    <property type="component" value="Unassembled WGS sequence"/>
</dbReference>